<proteinExistence type="predicted"/>
<dbReference type="Proteomes" id="UP000251960">
    <property type="component" value="Chromosome 5"/>
</dbReference>
<gene>
    <name evidence="1" type="ORF">Zm00014a_013281</name>
</gene>
<reference evidence="1 2" key="1">
    <citation type="journal article" date="2018" name="Nat. Genet.">
        <title>Extensive intraspecific gene order and gene structural variations between Mo17 and other maize genomes.</title>
        <authorList>
            <person name="Sun S."/>
            <person name="Zhou Y."/>
            <person name="Chen J."/>
            <person name="Shi J."/>
            <person name="Zhao H."/>
            <person name="Zhao H."/>
            <person name="Song W."/>
            <person name="Zhang M."/>
            <person name="Cui Y."/>
            <person name="Dong X."/>
            <person name="Liu H."/>
            <person name="Ma X."/>
            <person name="Jiao Y."/>
            <person name="Wang B."/>
            <person name="Wei X."/>
            <person name="Stein J.C."/>
            <person name="Glaubitz J.C."/>
            <person name="Lu F."/>
            <person name="Yu G."/>
            <person name="Liang C."/>
            <person name="Fengler K."/>
            <person name="Li B."/>
            <person name="Rafalski A."/>
            <person name="Schnable P.S."/>
            <person name="Ware D.H."/>
            <person name="Buckler E.S."/>
            <person name="Lai J."/>
        </authorList>
    </citation>
    <scope>NUCLEOTIDE SEQUENCE [LARGE SCALE GENOMIC DNA]</scope>
    <source>
        <strain evidence="2">cv. Missouri 17</strain>
        <tissue evidence="1">Seedling</tissue>
    </source>
</reference>
<sequence>SLNCQTLKLKGRTKIFQSSLLRGGFVKVI</sequence>
<evidence type="ECO:0000313" key="1">
    <source>
        <dbReference type="EMBL" id="PWZ22894.1"/>
    </source>
</evidence>
<feature type="non-terminal residue" evidence="1">
    <location>
        <position position="1"/>
    </location>
</feature>
<comment type="caution">
    <text evidence="1">The sequence shown here is derived from an EMBL/GenBank/DDBJ whole genome shotgun (WGS) entry which is preliminary data.</text>
</comment>
<protein>
    <submittedName>
        <fullName evidence="1">Uncharacterized protein</fullName>
    </submittedName>
</protein>
<dbReference type="EMBL" id="NCVQ01000006">
    <property type="protein sequence ID" value="PWZ22894.1"/>
    <property type="molecule type" value="Genomic_DNA"/>
</dbReference>
<dbReference type="AlphaFoldDB" id="A0A3L6EP93"/>
<evidence type="ECO:0000313" key="2">
    <source>
        <dbReference type="Proteomes" id="UP000251960"/>
    </source>
</evidence>
<accession>A0A3L6EP93</accession>
<name>A0A3L6EP93_MAIZE</name>
<organism evidence="1 2">
    <name type="scientific">Zea mays</name>
    <name type="common">Maize</name>
    <dbReference type="NCBI Taxonomy" id="4577"/>
    <lineage>
        <taxon>Eukaryota</taxon>
        <taxon>Viridiplantae</taxon>
        <taxon>Streptophyta</taxon>
        <taxon>Embryophyta</taxon>
        <taxon>Tracheophyta</taxon>
        <taxon>Spermatophyta</taxon>
        <taxon>Magnoliopsida</taxon>
        <taxon>Liliopsida</taxon>
        <taxon>Poales</taxon>
        <taxon>Poaceae</taxon>
        <taxon>PACMAD clade</taxon>
        <taxon>Panicoideae</taxon>
        <taxon>Andropogonodae</taxon>
        <taxon>Andropogoneae</taxon>
        <taxon>Tripsacinae</taxon>
        <taxon>Zea</taxon>
    </lineage>
</organism>